<sequence length="80" mass="9554">MFMLQTNSKPPESHKETEMIQKKEEDIEGEARQYGANHTDEVRQYRTAHEIKYTEYQREYRQRPQAPLVTSDFENSGMNT</sequence>
<comment type="caution">
    <text evidence="2">The sequence shown here is derived from an EMBL/GenBank/DDBJ whole genome shotgun (WGS) entry which is preliminary data.</text>
</comment>
<dbReference type="EMBL" id="LUGH01000743">
    <property type="protein sequence ID" value="OBZ82994.1"/>
    <property type="molecule type" value="Genomic_DNA"/>
</dbReference>
<evidence type="ECO:0000256" key="1">
    <source>
        <dbReference type="SAM" id="MobiDB-lite"/>
    </source>
</evidence>
<dbReference type="AlphaFoldDB" id="A0A1C7N6Q7"/>
<dbReference type="Proteomes" id="UP000093000">
    <property type="component" value="Unassembled WGS sequence"/>
</dbReference>
<gene>
    <name evidence="2" type="ORF">A0J61_08956</name>
</gene>
<accession>A0A1C7N6Q7</accession>
<organism evidence="2 3">
    <name type="scientific">Choanephora cucurbitarum</name>
    <dbReference type="NCBI Taxonomy" id="101091"/>
    <lineage>
        <taxon>Eukaryota</taxon>
        <taxon>Fungi</taxon>
        <taxon>Fungi incertae sedis</taxon>
        <taxon>Mucoromycota</taxon>
        <taxon>Mucoromycotina</taxon>
        <taxon>Mucoromycetes</taxon>
        <taxon>Mucorales</taxon>
        <taxon>Mucorineae</taxon>
        <taxon>Choanephoraceae</taxon>
        <taxon>Choanephoroideae</taxon>
        <taxon>Choanephora</taxon>
    </lineage>
</organism>
<dbReference type="InParanoid" id="A0A1C7N6Q7"/>
<proteinExistence type="predicted"/>
<name>A0A1C7N6Q7_9FUNG</name>
<evidence type="ECO:0000313" key="3">
    <source>
        <dbReference type="Proteomes" id="UP000093000"/>
    </source>
</evidence>
<evidence type="ECO:0000313" key="2">
    <source>
        <dbReference type="EMBL" id="OBZ82994.1"/>
    </source>
</evidence>
<feature type="region of interest" description="Disordered" evidence="1">
    <location>
        <begin position="58"/>
        <end position="80"/>
    </location>
</feature>
<protein>
    <submittedName>
        <fullName evidence="2">Uncharacterized protein</fullName>
    </submittedName>
</protein>
<keyword evidence="3" id="KW-1185">Reference proteome</keyword>
<reference evidence="2 3" key="1">
    <citation type="submission" date="2016-03" db="EMBL/GenBank/DDBJ databases">
        <title>Choanephora cucurbitarum.</title>
        <authorList>
            <person name="Min B."/>
            <person name="Park H."/>
            <person name="Park J.-H."/>
            <person name="Shin H.-D."/>
            <person name="Choi I.-G."/>
        </authorList>
    </citation>
    <scope>NUCLEOTIDE SEQUENCE [LARGE SCALE GENOMIC DNA]</scope>
    <source>
        <strain evidence="2 3">KUS-F28377</strain>
    </source>
</reference>